<evidence type="ECO:0000313" key="2">
    <source>
        <dbReference type="Proteomes" id="UP000606008"/>
    </source>
</evidence>
<reference evidence="2" key="1">
    <citation type="submission" date="2019-09" db="EMBL/GenBank/DDBJ databases">
        <authorList>
            <person name="Jung D.-H."/>
        </authorList>
    </citation>
    <scope>NUCLEOTIDE SEQUENCE [LARGE SCALE GENOMIC DNA]</scope>
    <source>
        <strain evidence="2">JA-25</strain>
    </source>
</reference>
<name>A0ABX0QA68_9BACT</name>
<dbReference type="RefSeq" id="WP_166690663.1">
    <property type="nucleotide sequence ID" value="NZ_WAEL01000001.1"/>
</dbReference>
<accession>A0ABX0QA68</accession>
<organism evidence="1 2">
    <name type="scientific">Fibrivirga algicola</name>
    <dbReference type="NCBI Taxonomy" id="2950420"/>
    <lineage>
        <taxon>Bacteria</taxon>
        <taxon>Pseudomonadati</taxon>
        <taxon>Bacteroidota</taxon>
        <taxon>Cytophagia</taxon>
        <taxon>Cytophagales</taxon>
        <taxon>Spirosomataceae</taxon>
        <taxon>Fibrivirga</taxon>
    </lineage>
</organism>
<proteinExistence type="predicted"/>
<keyword evidence="2" id="KW-1185">Reference proteome</keyword>
<dbReference type="Proteomes" id="UP000606008">
    <property type="component" value="Unassembled WGS sequence"/>
</dbReference>
<dbReference type="EMBL" id="WAEL01000001">
    <property type="protein sequence ID" value="NID08836.1"/>
    <property type="molecule type" value="Genomic_DNA"/>
</dbReference>
<comment type="caution">
    <text evidence="1">The sequence shown here is derived from an EMBL/GenBank/DDBJ whole genome shotgun (WGS) entry which is preliminary data.</text>
</comment>
<protein>
    <recommendedName>
        <fullName evidence="3">RiboL-PSP-HEPN domain-containing protein</fullName>
    </recommendedName>
</protein>
<evidence type="ECO:0000313" key="1">
    <source>
        <dbReference type="EMBL" id="NID08836.1"/>
    </source>
</evidence>
<reference evidence="2" key="2">
    <citation type="submission" date="2023-07" db="EMBL/GenBank/DDBJ databases">
        <authorList>
            <person name="Jung D.-H."/>
        </authorList>
    </citation>
    <scope>NUCLEOTIDE SEQUENCE [LARGE SCALE GENOMIC DNA]</scope>
    <source>
        <strain evidence="2">JA-25</strain>
    </source>
</reference>
<evidence type="ECO:0008006" key="3">
    <source>
        <dbReference type="Google" id="ProtNLM"/>
    </source>
</evidence>
<gene>
    <name evidence="1" type="ORF">F7231_01505</name>
</gene>
<sequence length="308" mass="36342">MNGFQSEAYKNYLESHTRLNNFTKIFTVAIDFLYNSIEDEIELSELINDLILRSGERWTPRVIKSPQIELENLKNDLIKSAIIWVYSAFDVYFRQIEGILSTHFEKQESNSDEDEDDDDYIKRKTHKVTELYTKLNWDISEVEDLIIVLKFYDAIRHSVAHESGKPSRELIEIANDNRFKESIRNWKTKFPKKSISPPPIVTNVAIQLKPHHSILYSETCLRIASDINNKLFTILGEKYFINKIIKIHLLEVGKLTEPECQNLTRYLVYHLKNDYNISVKPYEKVFTDLSTEKIAKYKKRYHTLKNIN</sequence>